<dbReference type="SUPFAM" id="SSF56935">
    <property type="entry name" value="Porins"/>
    <property type="match status" value="1"/>
</dbReference>
<evidence type="ECO:0000313" key="3">
    <source>
        <dbReference type="Proteomes" id="UP000056252"/>
    </source>
</evidence>
<gene>
    <name evidence="2" type="ORF">AS203_09615</name>
</gene>
<sequence>MHRTILLFTLLLIAVASRSQGQNGLSASSFRTDSTVMIGEVVITARTPDVLLKGDTTVINAMNFKTPTGSYLETLVSRIPGLIYDRQNKTLTYHGKSIESICVNGQSFFNNDIEIALKNLSVELISKIKIYDKRDERERITRVRASGKHYVLDIQTKSEFNGMLLSQAKAGLGTDDKQQQLLSSNYFRQNGDNISLYAQRSNAEQTERYKGNMSTFLGFNFNKKMFEKLSFNCGFSYNHAKNGSLSSSYQEQYFTAGNRYLSQAEDRSSTSRMISGNASLRWDVSERALMSVRFALNRNATNSLSSDNRATFDEPPMLDARHPFTESKNYKPESLINEVHGDNKGDSRSTDYSMAVSFAQRLNERGTSVSVETGYSHSTSRSNDFNRSITTYHRLRSDLGGDSLHLLDRYAQSPVSRNQTSGELAFSQPFGTDLSLQLAYKFSASRESSDRNTFDLSSFSDRHAPIGTLPALYRRGFIDSLSNHSRSTVMTNQLKLTFSYNHDPFQIEANVIMSPERRSISQNEGAIKADTTLRMTVFSPALNVSWERNQVRLSASYDGSTSLPSLFSLLTLTDDRDPLNKTQGNPHLRSTYLQSIRLDADLARIGFSASAEWRNELNSVTQDIIYDTKTGSRTVRPVNINGNWSTEGALRYQHSFGQFNVNAMTQGNYAQDVALLNAERSYTRNVSMQCDLRGNYAPKWGGMALQASWNINRSANTLNDSHDLLRHYAVSVDAYTTLFDCLSLRTNTAYTLRNGTNVRCEDRSQIVWDASVEWRFLRKRQLTLGFSWNDILSQRRSYSRTTDLTGLNEIYTPQIGSYALITLSYNLNRILSN</sequence>
<feature type="signal peptide" evidence="1">
    <location>
        <begin position="1"/>
        <end position="21"/>
    </location>
</feature>
<feature type="chain" id="PRO_5006601940" evidence="1">
    <location>
        <begin position="22"/>
        <end position="833"/>
    </location>
</feature>
<name>A0A0S2KLX6_9BACT</name>
<dbReference type="Proteomes" id="UP000056252">
    <property type="component" value="Chromosome"/>
</dbReference>
<evidence type="ECO:0000313" key="2">
    <source>
        <dbReference type="EMBL" id="ALO49313.1"/>
    </source>
</evidence>
<evidence type="ECO:0000256" key="1">
    <source>
        <dbReference type="SAM" id="SignalP"/>
    </source>
</evidence>
<dbReference type="AlphaFoldDB" id="A0A0S2KLX6"/>
<keyword evidence="1" id="KW-0732">Signal</keyword>
<dbReference type="KEGG" id="peo:AS203_09615"/>
<keyword evidence="3" id="KW-1185">Reference proteome</keyword>
<proteinExistence type="predicted"/>
<organism evidence="2 3">
    <name type="scientific">Hoylesella enoeca</name>
    <dbReference type="NCBI Taxonomy" id="76123"/>
    <lineage>
        <taxon>Bacteria</taxon>
        <taxon>Pseudomonadati</taxon>
        <taxon>Bacteroidota</taxon>
        <taxon>Bacteroidia</taxon>
        <taxon>Bacteroidales</taxon>
        <taxon>Prevotellaceae</taxon>
        <taxon>Hoylesella</taxon>
    </lineage>
</organism>
<dbReference type="EMBL" id="CP013195">
    <property type="protein sequence ID" value="ALO49313.1"/>
    <property type="molecule type" value="Genomic_DNA"/>
</dbReference>
<dbReference type="eggNOG" id="COG4206">
    <property type="taxonomic scope" value="Bacteria"/>
</dbReference>
<dbReference type="STRING" id="76123.AS203_09615"/>
<protein>
    <submittedName>
        <fullName evidence="2">Uncharacterized protein</fullName>
    </submittedName>
</protein>
<accession>A0A0S2KLX6</accession>
<reference evidence="3" key="1">
    <citation type="submission" date="2015-11" db="EMBL/GenBank/DDBJ databases">
        <authorList>
            <person name="Holder M.E."/>
            <person name="Ajami N.J."/>
            <person name="Petrosino J.F."/>
        </authorList>
    </citation>
    <scope>NUCLEOTIDE SEQUENCE [LARGE SCALE GENOMIC DNA]</scope>
    <source>
        <strain evidence="3">F0113</strain>
    </source>
</reference>